<dbReference type="OrthoDB" id="5125733at2759"/>
<reference evidence="2" key="1">
    <citation type="journal article" date="2020" name="Stud. Mycol.">
        <title>101 Dothideomycetes genomes: a test case for predicting lifestyles and emergence of pathogens.</title>
        <authorList>
            <person name="Haridas S."/>
            <person name="Albert R."/>
            <person name="Binder M."/>
            <person name="Bloem J."/>
            <person name="Labutti K."/>
            <person name="Salamov A."/>
            <person name="Andreopoulos B."/>
            <person name="Baker S."/>
            <person name="Barry K."/>
            <person name="Bills G."/>
            <person name="Bluhm B."/>
            <person name="Cannon C."/>
            <person name="Castanera R."/>
            <person name="Culley D."/>
            <person name="Daum C."/>
            <person name="Ezra D."/>
            <person name="Gonzalez J."/>
            <person name="Henrissat B."/>
            <person name="Kuo A."/>
            <person name="Liang C."/>
            <person name="Lipzen A."/>
            <person name="Lutzoni F."/>
            <person name="Magnuson J."/>
            <person name="Mondo S."/>
            <person name="Nolan M."/>
            <person name="Ohm R."/>
            <person name="Pangilinan J."/>
            <person name="Park H.-J."/>
            <person name="Ramirez L."/>
            <person name="Alfaro M."/>
            <person name="Sun H."/>
            <person name="Tritt A."/>
            <person name="Yoshinaga Y."/>
            <person name="Zwiers L.-H."/>
            <person name="Turgeon B."/>
            <person name="Goodwin S."/>
            <person name="Spatafora J."/>
            <person name="Crous P."/>
            <person name="Grigoriev I."/>
        </authorList>
    </citation>
    <scope>NUCLEOTIDE SEQUENCE</scope>
    <source>
        <strain evidence="2">CBS 115976</strain>
    </source>
</reference>
<dbReference type="PANTHER" id="PTHR33112">
    <property type="entry name" value="DOMAIN PROTEIN, PUTATIVE-RELATED"/>
    <property type="match status" value="1"/>
</dbReference>
<evidence type="ECO:0000259" key="1">
    <source>
        <dbReference type="Pfam" id="PF06985"/>
    </source>
</evidence>
<dbReference type="EMBL" id="MU004241">
    <property type="protein sequence ID" value="KAF2664889.1"/>
    <property type="molecule type" value="Genomic_DNA"/>
</dbReference>
<organism evidence="2 3">
    <name type="scientific">Microthyrium microscopicum</name>
    <dbReference type="NCBI Taxonomy" id="703497"/>
    <lineage>
        <taxon>Eukaryota</taxon>
        <taxon>Fungi</taxon>
        <taxon>Dikarya</taxon>
        <taxon>Ascomycota</taxon>
        <taxon>Pezizomycotina</taxon>
        <taxon>Dothideomycetes</taxon>
        <taxon>Dothideomycetes incertae sedis</taxon>
        <taxon>Microthyriales</taxon>
        <taxon>Microthyriaceae</taxon>
        <taxon>Microthyrium</taxon>
    </lineage>
</organism>
<accession>A0A6A6TXS7</accession>
<gene>
    <name evidence="2" type="ORF">BT63DRAFT_417435</name>
</gene>
<proteinExistence type="predicted"/>
<dbReference type="Proteomes" id="UP000799302">
    <property type="component" value="Unassembled WGS sequence"/>
</dbReference>
<feature type="domain" description="Heterokaryon incompatibility" evidence="1">
    <location>
        <begin position="241"/>
        <end position="386"/>
    </location>
</feature>
<dbReference type="InterPro" id="IPR010730">
    <property type="entry name" value="HET"/>
</dbReference>
<dbReference type="Pfam" id="PF06985">
    <property type="entry name" value="HET"/>
    <property type="match status" value="1"/>
</dbReference>
<dbReference type="AlphaFoldDB" id="A0A6A6TXS7"/>
<evidence type="ECO:0000313" key="2">
    <source>
        <dbReference type="EMBL" id="KAF2664889.1"/>
    </source>
</evidence>
<sequence>MPADQHRTSSAIEIETIDGNAPWPLCEECKQLFLGPNVTALLRGPSEDALRIKRGNVSMLRSAVNGCNLCRELLCMPFNFKYQGQKIREESGASYIANWPIGPWQNRLRRQEKDERELEKQIEFSFELYDGGVRVTRMGKPASEPGSTSLLFNIGTSFDDVAAVDIEFRHIRVNVFGQKIASHVQTLMTECDTGHQRCHSMRKEVPSRPPSRLLNVSPLYRNKQEHINLEEIPHSSQGLQYAALSYRWGAPQPNATKTQNYNVYLNQILLSSLPQAIIGAVKITRRLGLKYLWVDSLCIQQDSTIDITNELSRMGSIYSNSSITIAASSAVNCNQQILSRHLPKRPMNFRYRTSSGAIGSISLYRSGTIDYPLTEPVGSRAWIFQEYFMAPRILILSKYQVSYICKENSWYDHSLASMHRNRRTKSRRVDLSFPGDWTLLLQQFSRREMSNPVDKLPAIGSIAAYFSPRANGPYLAGIWQSDVHAQLLWSATSQNVLQKPDKWRAPSWSPLAVDGDIRFHVTRINFPDLEIVRAVVTPLSPLVPFGQIREGYLTAKARVVKVLHFHPLYDSLDDGFKFKSWDTFIGETPPVDLPSVFCLLIGWQTKAGQAYGLFVKELDVDCYTRLGLFMIDKSASEELIASFMKAEQKVIRLV</sequence>
<name>A0A6A6TXS7_9PEZI</name>
<dbReference type="PANTHER" id="PTHR33112:SF16">
    <property type="entry name" value="HETEROKARYON INCOMPATIBILITY DOMAIN-CONTAINING PROTEIN"/>
    <property type="match status" value="1"/>
</dbReference>
<evidence type="ECO:0000313" key="3">
    <source>
        <dbReference type="Proteomes" id="UP000799302"/>
    </source>
</evidence>
<protein>
    <submittedName>
        <fullName evidence="2">HET-domain-containing protein</fullName>
    </submittedName>
</protein>
<keyword evidence="3" id="KW-1185">Reference proteome</keyword>